<dbReference type="RefSeq" id="WP_006870324.1">
    <property type="nucleotide sequence ID" value="NZ_JH413811.1"/>
</dbReference>
<evidence type="ECO:0000256" key="2">
    <source>
        <dbReference type="SAM" id="Phobius"/>
    </source>
</evidence>
<feature type="transmembrane region" description="Helical" evidence="2">
    <location>
        <begin position="20"/>
        <end position="39"/>
    </location>
</feature>
<accession>G9EMC6</accession>
<feature type="transmembrane region" description="Helical" evidence="2">
    <location>
        <begin position="59"/>
        <end position="81"/>
    </location>
</feature>
<protein>
    <recommendedName>
        <fullName evidence="5">Transmembrane protein</fullName>
    </recommendedName>
</protein>
<evidence type="ECO:0000256" key="1">
    <source>
        <dbReference type="SAM" id="MobiDB-lite"/>
    </source>
</evidence>
<dbReference type="HOGENOM" id="CLU_1244033_0_0_6"/>
<keyword evidence="2" id="KW-0812">Transmembrane</keyword>
<dbReference type="eggNOG" id="ENOG5032QR1">
    <property type="taxonomic scope" value="Bacteria"/>
</dbReference>
<dbReference type="Proteomes" id="UP000002770">
    <property type="component" value="Unassembled WGS sequence"/>
</dbReference>
<reference evidence="3 4" key="1">
    <citation type="journal article" date="2011" name="BMC Genomics">
        <title>Insight into cross-talk between intra-amoebal pathogens.</title>
        <authorList>
            <person name="Gimenez G."/>
            <person name="Bertelli C."/>
            <person name="Moliner C."/>
            <person name="Robert C."/>
            <person name="Raoult D."/>
            <person name="Fournier P.E."/>
            <person name="Greub G."/>
        </authorList>
    </citation>
    <scope>NUCLEOTIDE SEQUENCE [LARGE SCALE GENOMIC DNA]</scope>
    <source>
        <strain evidence="3 4">LLAP12</strain>
    </source>
</reference>
<keyword evidence="4" id="KW-1185">Reference proteome</keyword>
<feature type="region of interest" description="Disordered" evidence="1">
    <location>
        <begin position="176"/>
        <end position="222"/>
    </location>
</feature>
<evidence type="ECO:0000313" key="3">
    <source>
        <dbReference type="EMBL" id="EHL31726.1"/>
    </source>
</evidence>
<keyword evidence="2" id="KW-1133">Transmembrane helix</keyword>
<feature type="compositionally biased region" description="Polar residues" evidence="1">
    <location>
        <begin position="178"/>
        <end position="194"/>
    </location>
</feature>
<proteinExistence type="predicted"/>
<evidence type="ECO:0008006" key="5">
    <source>
        <dbReference type="Google" id="ProtNLM"/>
    </source>
</evidence>
<sequence>MSRHHHHHRHHGNYQASNSLTLILLGAFIGSPLIFWFVFFQLATAPTMAITALTATGSALFSFGIGALILYASIGVTYLCSAGHECYKTEKGPLDILKSRMINQDELSVTGVLNSIGAALWSPFIILGGLSGIAIKASVRIFTSPISEQSNTTNKSSCSENSDGSSYSTLMSCLGVTDNPQPNKTHQRSSSAPIYTSLYPDIKPGSAERKQEPPVVNKIPHQ</sequence>
<name>G9EMC6_9GAMM</name>
<dbReference type="AlphaFoldDB" id="G9EMC6"/>
<evidence type="ECO:0000313" key="4">
    <source>
        <dbReference type="Proteomes" id="UP000002770"/>
    </source>
</evidence>
<organism evidence="3 4">
    <name type="scientific">Legionella drancourtii LLAP12</name>
    <dbReference type="NCBI Taxonomy" id="658187"/>
    <lineage>
        <taxon>Bacteria</taxon>
        <taxon>Pseudomonadati</taxon>
        <taxon>Pseudomonadota</taxon>
        <taxon>Gammaproteobacteria</taxon>
        <taxon>Legionellales</taxon>
        <taxon>Legionellaceae</taxon>
        <taxon>Legionella</taxon>
    </lineage>
</organism>
<dbReference type="InParanoid" id="G9EMC6"/>
<dbReference type="OrthoDB" id="5654410at2"/>
<gene>
    <name evidence="3" type="ORF">LDG_6392</name>
</gene>
<keyword evidence="2" id="KW-0472">Membrane</keyword>
<dbReference type="EMBL" id="JH413811">
    <property type="protein sequence ID" value="EHL31726.1"/>
    <property type="molecule type" value="Genomic_DNA"/>
</dbReference>